<dbReference type="AlphaFoldDB" id="A0A9J5XSB7"/>
<reference evidence="1 2" key="1">
    <citation type="submission" date="2020-09" db="EMBL/GenBank/DDBJ databases">
        <title>De no assembly of potato wild relative species, Solanum commersonii.</title>
        <authorList>
            <person name="Cho K."/>
        </authorList>
    </citation>
    <scope>NUCLEOTIDE SEQUENCE [LARGE SCALE GENOMIC DNA]</scope>
    <source>
        <strain evidence="1">LZ3.2</strain>
        <tissue evidence="1">Leaf</tissue>
    </source>
</reference>
<protein>
    <submittedName>
        <fullName evidence="1">Uncharacterized protein</fullName>
    </submittedName>
</protein>
<gene>
    <name evidence="1" type="ORF">H5410_040961</name>
</gene>
<feature type="non-terminal residue" evidence="1">
    <location>
        <position position="1"/>
    </location>
</feature>
<proteinExistence type="predicted"/>
<evidence type="ECO:0000313" key="2">
    <source>
        <dbReference type="Proteomes" id="UP000824120"/>
    </source>
</evidence>
<sequence>PSTSSCSVSLGNIVLLCRIIRRNVDCSFHRLFDPAPSGLCILEQRVESLQQISKCAWRCSGFSLFIFFGLFLFKKDVSNSATQDSIMNAHNKTEITHAKINYVLKDSSCDTQLPKILMLAILATCACSSSTKNQESDSMRILIKRNTMHVFTHRLSLIFQLIFILAHSRLKKKSF</sequence>
<comment type="caution">
    <text evidence="1">The sequence shown here is derived from an EMBL/GenBank/DDBJ whole genome shotgun (WGS) entry which is preliminary data.</text>
</comment>
<dbReference type="Proteomes" id="UP000824120">
    <property type="component" value="Chromosome 8"/>
</dbReference>
<name>A0A9J5XSB7_SOLCO</name>
<dbReference type="EMBL" id="JACXVP010000008">
    <property type="protein sequence ID" value="KAG5590447.1"/>
    <property type="molecule type" value="Genomic_DNA"/>
</dbReference>
<keyword evidence="2" id="KW-1185">Reference proteome</keyword>
<evidence type="ECO:0000313" key="1">
    <source>
        <dbReference type="EMBL" id="KAG5590447.1"/>
    </source>
</evidence>
<organism evidence="1 2">
    <name type="scientific">Solanum commersonii</name>
    <name type="common">Commerson's wild potato</name>
    <name type="synonym">Commerson's nightshade</name>
    <dbReference type="NCBI Taxonomy" id="4109"/>
    <lineage>
        <taxon>Eukaryota</taxon>
        <taxon>Viridiplantae</taxon>
        <taxon>Streptophyta</taxon>
        <taxon>Embryophyta</taxon>
        <taxon>Tracheophyta</taxon>
        <taxon>Spermatophyta</taxon>
        <taxon>Magnoliopsida</taxon>
        <taxon>eudicotyledons</taxon>
        <taxon>Gunneridae</taxon>
        <taxon>Pentapetalae</taxon>
        <taxon>asterids</taxon>
        <taxon>lamiids</taxon>
        <taxon>Solanales</taxon>
        <taxon>Solanaceae</taxon>
        <taxon>Solanoideae</taxon>
        <taxon>Solaneae</taxon>
        <taxon>Solanum</taxon>
    </lineage>
</organism>
<accession>A0A9J5XSB7</accession>